<evidence type="ECO:0000256" key="3">
    <source>
        <dbReference type="ARBA" id="ARBA00022989"/>
    </source>
</evidence>
<evidence type="ECO:0000256" key="4">
    <source>
        <dbReference type="ARBA" id="ARBA00023136"/>
    </source>
</evidence>
<dbReference type="GO" id="GO:0016020">
    <property type="term" value="C:membrane"/>
    <property type="evidence" value="ECO:0007669"/>
    <property type="project" value="UniProtKB-SubCell"/>
</dbReference>
<feature type="transmembrane region" description="Helical" evidence="5">
    <location>
        <begin position="110"/>
        <end position="128"/>
    </location>
</feature>
<feature type="transmembrane region" description="Helical" evidence="5">
    <location>
        <begin position="163"/>
        <end position="181"/>
    </location>
</feature>
<gene>
    <name evidence="7" type="ORF">KM92DES2_11558</name>
</gene>
<organism evidence="7">
    <name type="scientific">uncultured Desulfovibrio sp</name>
    <dbReference type="NCBI Taxonomy" id="167968"/>
    <lineage>
        <taxon>Bacteria</taxon>
        <taxon>Pseudomonadati</taxon>
        <taxon>Thermodesulfobacteriota</taxon>
        <taxon>Desulfovibrionia</taxon>
        <taxon>Desulfovibrionales</taxon>
        <taxon>Desulfovibrionaceae</taxon>
        <taxon>Desulfovibrio</taxon>
        <taxon>environmental samples</taxon>
    </lineage>
</organism>
<keyword evidence="4 5" id="KW-0472">Membrane</keyword>
<dbReference type="PANTHER" id="PTHR32322:SF9">
    <property type="entry name" value="AMINO-ACID METABOLITE EFFLUX PUMP-RELATED"/>
    <property type="match status" value="1"/>
</dbReference>
<feature type="transmembrane region" description="Helical" evidence="5">
    <location>
        <begin position="84"/>
        <end position="104"/>
    </location>
</feature>
<evidence type="ECO:0000313" key="7">
    <source>
        <dbReference type="EMBL" id="SBW01794.1"/>
    </source>
</evidence>
<sequence>MRVGVRAGNATVKTHASPLVVAALTTLVMILFAANSLLCRFALAEGQNAHPLNPSVYTALRAISAAAMLWLLQMRRGGNPLRAGSWGAALALFGYMACFSWAYVRLSAGAGALVIAVAVQAGMLVAGLRLGQHPGKAQSLGIGLAMAGLVYLLLPGLDAPPAGAATVIFCSGLCWAAYTIYGRGGGNAAAATAGNFIRCVPLAVVLLAWAAAFDQAGMPAAWPWAGVACALAAGALASALGYVLWYAVLRWLSVPSAAVVQLSVPLITALGGTMLMNEVLGLRLLVSALAILGGIFCATALPHLLHRR</sequence>
<dbReference type="EMBL" id="FLUP01000001">
    <property type="protein sequence ID" value="SBW01794.1"/>
    <property type="molecule type" value="Genomic_DNA"/>
</dbReference>
<comment type="subcellular location">
    <subcellularLocation>
        <location evidence="1">Membrane</location>
        <topology evidence="1">Multi-pass membrane protein</topology>
    </subcellularLocation>
</comment>
<feature type="transmembrane region" description="Helical" evidence="5">
    <location>
        <begin position="140"/>
        <end position="157"/>
    </location>
</feature>
<accession>A0A212JQP0</accession>
<dbReference type="InterPro" id="IPR050638">
    <property type="entry name" value="AA-Vitamin_Transporters"/>
</dbReference>
<keyword evidence="2 5" id="KW-0812">Transmembrane</keyword>
<feature type="domain" description="EamA" evidence="6">
    <location>
        <begin position="24"/>
        <end position="153"/>
    </location>
</feature>
<reference evidence="7" key="1">
    <citation type="submission" date="2016-04" db="EMBL/GenBank/DDBJ databases">
        <authorList>
            <person name="Evans L.H."/>
            <person name="Alamgir A."/>
            <person name="Owens N."/>
            <person name="Weber N.D."/>
            <person name="Virtaneva K."/>
            <person name="Barbian K."/>
            <person name="Babar A."/>
            <person name="Rosenke K."/>
        </authorList>
    </citation>
    <scope>NUCLEOTIDE SEQUENCE</scope>
    <source>
        <strain evidence="7">92-2</strain>
    </source>
</reference>
<evidence type="ECO:0000256" key="2">
    <source>
        <dbReference type="ARBA" id="ARBA00022692"/>
    </source>
</evidence>
<dbReference type="RefSeq" id="WP_227118111.1">
    <property type="nucleotide sequence ID" value="NZ_LT598928.1"/>
</dbReference>
<feature type="transmembrane region" description="Helical" evidence="5">
    <location>
        <begin position="224"/>
        <end position="245"/>
    </location>
</feature>
<dbReference type="InterPro" id="IPR000620">
    <property type="entry name" value="EamA_dom"/>
</dbReference>
<evidence type="ECO:0000256" key="1">
    <source>
        <dbReference type="ARBA" id="ARBA00004141"/>
    </source>
</evidence>
<feature type="transmembrane region" description="Helical" evidence="5">
    <location>
        <begin position="282"/>
        <end position="305"/>
    </location>
</feature>
<evidence type="ECO:0000256" key="5">
    <source>
        <dbReference type="SAM" id="Phobius"/>
    </source>
</evidence>
<dbReference type="Pfam" id="PF00892">
    <property type="entry name" value="EamA"/>
    <property type="match status" value="2"/>
</dbReference>
<feature type="transmembrane region" description="Helical" evidence="5">
    <location>
        <begin position="257"/>
        <end position="276"/>
    </location>
</feature>
<evidence type="ECO:0000259" key="6">
    <source>
        <dbReference type="Pfam" id="PF00892"/>
    </source>
</evidence>
<dbReference type="SUPFAM" id="SSF103481">
    <property type="entry name" value="Multidrug resistance efflux transporter EmrE"/>
    <property type="match status" value="2"/>
</dbReference>
<feature type="transmembrane region" description="Helical" evidence="5">
    <location>
        <begin position="193"/>
        <end position="212"/>
    </location>
</feature>
<proteinExistence type="predicted"/>
<dbReference type="InterPro" id="IPR037185">
    <property type="entry name" value="EmrE-like"/>
</dbReference>
<feature type="transmembrane region" description="Helical" evidence="5">
    <location>
        <begin position="55"/>
        <end position="72"/>
    </location>
</feature>
<feature type="transmembrane region" description="Helical" evidence="5">
    <location>
        <begin position="20"/>
        <end position="43"/>
    </location>
</feature>
<protein>
    <recommendedName>
        <fullName evidence="6">EamA domain-containing protein</fullName>
    </recommendedName>
</protein>
<dbReference type="PANTHER" id="PTHR32322">
    <property type="entry name" value="INNER MEMBRANE TRANSPORTER"/>
    <property type="match status" value="1"/>
</dbReference>
<name>A0A212JQP0_9BACT</name>
<dbReference type="AlphaFoldDB" id="A0A212JQP0"/>
<keyword evidence="3 5" id="KW-1133">Transmembrane helix</keyword>
<feature type="domain" description="EamA" evidence="6">
    <location>
        <begin position="166"/>
        <end position="298"/>
    </location>
</feature>